<sequence>MARHRHEVDGYAAAARASGWSGGAGWGWGAGGDGSGGGGGAPLQSTPIRYAVCESIVIDAEAEAIDRETNTILPFQKLMDRKNKDVVKLEDVKVTVRVCAFDIVYYNGVPLLEKPLQERREILAKVCEKIPNKFELSSSVMVSRECNGSGWFGENEILTFSHEHFPVHRAFGGGGDSDSPLSWKRTRLPMSTLLVVDHIDPAAPWSNDIKNLQFLTIAQNSMKGNGRNRTEWTGYIANDGSAIGWYGESSYASYAKLAQESWGKNVGVADHRNWVPSHWWPLTGSPT</sequence>
<dbReference type="PANTHER" id="PTHR45674:SF4">
    <property type="entry name" value="DNA LIGASE 1"/>
    <property type="match status" value="1"/>
</dbReference>
<dbReference type="GO" id="GO:0006281">
    <property type="term" value="P:DNA repair"/>
    <property type="evidence" value="ECO:0007669"/>
    <property type="project" value="InterPro"/>
</dbReference>
<dbReference type="PANTHER" id="PTHR45674">
    <property type="entry name" value="DNA LIGASE 1/3 FAMILY MEMBER"/>
    <property type="match status" value="1"/>
</dbReference>
<dbReference type="GO" id="GO:0006310">
    <property type="term" value="P:DNA recombination"/>
    <property type="evidence" value="ECO:0007669"/>
    <property type="project" value="InterPro"/>
</dbReference>
<dbReference type="InterPro" id="IPR050191">
    <property type="entry name" value="ATP-dep_DNA_ligase"/>
</dbReference>
<dbReference type="InterPro" id="IPR012310">
    <property type="entry name" value="DNA_ligase_ATP-dep_cent"/>
</dbReference>
<dbReference type="GO" id="GO:0005524">
    <property type="term" value="F:ATP binding"/>
    <property type="evidence" value="ECO:0007669"/>
    <property type="project" value="InterPro"/>
</dbReference>
<evidence type="ECO:0000313" key="5">
    <source>
        <dbReference type="Proteomes" id="UP000660262"/>
    </source>
</evidence>
<evidence type="ECO:0000256" key="2">
    <source>
        <dbReference type="ARBA" id="ARBA00022598"/>
    </source>
</evidence>
<evidence type="ECO:0000259" key="3">
    <source>
        <dbReference type="PROSITE" id="PS50160"/>
    </source>
</evidence>
<dbReference type="Gene3D" id="3.30.470.30">
    <property type="entry name" value="DNA ligase/mRNA capping enzyme"/>
    <property type="match status" value="1"/>
</dbReference>
<dbReference type="Proteomes" id="UP000660262">
    <property type="component" value="Unassembled WGS sequence"/>
</dbReference>
<accession>A0A830HLR6</accession>
<keyword evidence="2" id="KW-0436">Ligase</keyword>
<name>A0A830HLR6_9CHLO</name>
<protein>
    <recommendedName>
        <fullName evidence="3">ATP-dependent DNA ligase family profile domain-containing protein</fullName>
    </recommendedName>
</protein>
<evidence type="ECO:0000313" key="4">
    <source>
        <dbReference type="EMBL" id="GHP06169.1"/>
    </source>
</evidence>
<dbReference type="PROSITE" id="PS50160">
    <property type="entry name" value="DNA_LIGASE_A3"/>
    <property type="match status" value="1"/>
</dbReference>
<organism evidence="4 5">
    <name type="scientific">Pycnococcus provasolii</name>
    <dbReference type="NCBI Taxonomy" id="41880"/>
    <lineage>
        <taxon>Eukaryota</taxon>
        <taxon>Viridiplantae</taxon>
        <taxon>Chlorophyta</taxon>
        <taxon>Pseudoscourfieldiophyceae</taxon>
        <taxon>Pseudoscourfieldiales</taxon>
        <taxon>Pycnococcaceae</taxon>
        <taxon>Pycnococcus</taxon>
    </lineage>
</organism>
<dbReference type="GO" id="GO:0003910">
    <property type="term" value="F:DNA ligase (ATP) activity"/>
    <property type="evidence" value="ECO:0007669"/>
    <property type="project" value="InterPro"/>
</dbReference>
<dbReference type="SUPFAM" id="SSF56091">
    <property type="entry name" value="DNA ligase/mRNA capping enzyme, catalytic domain"/>
    <property type="match status" value="1"/>
</dbReference>
<feature type="domain" description="ATP-dependent DNA ligase family profile" evidence="3">
    <location>
        <begin position="89"/>
        <end position="143"/>
    </location>
</feature>
<keyword evidence="5" id="KW-1185">Reference proteome</keyword>
<dbReference type="OrthoDB" id="206088at2759"/>
<comment type="caution">
    <text evidence="4">The sequence shown here is derived from an EMBL/GenBank/DDBJ whole genome shotgun (WGS) entry which is preliminary data.</text>
</comment>
<proteinExistence type="inferred from homology"/>
<evidence type="ECO:0000256" key="1">
    <source>
        <dbReference type="ARBA" id="ARBA00007572"/>
    </source>
</evidence>
<dbReference type="Pfam" id="PF01068">
    <property type="entry name" value="DNA_ligase_A_M"/>
    <property type="match status" value="1"/>
</dbReference>
<comment type="similarity">
    <text evidence="1">Belongs to the ATP-dependent DNA ligase family.</text>
</comment>
<gene>
    <name evidence="4" type="ORF">PPROV_000491600</name>
</gene>
<dbReference type="EMBL" id="BNJQ01000012">
    <property type="protein sequence ID" value="GHP06169.1"/>
    <property type="molecule type" value="Genomic_DNA"/>
</dbReference>
<dbReference type="GO" id="GO:0006273">
    <property type="term" value="P:lagging strand elongation"/>
    <property type="evidence" value="ECO:0007669"/>
    <property type="project" value="TreeGrafter"/>
</dbReference>
<reference evidence="4" key="1">
    <citation type="submission" date="2020-10" db="EMBL/GenBank/DDBJ databases">
        <title>Unveiling of a novel bifunctional photoreceptor, Dualchrome1, isolated from a cosmopolitan green alga.</title>
        <authorList>
            <person name="Suzuki S."/>
            <person name="Kawachi M."/>
        </authorList>
    </citation>
    <scope>NUCLEOTIDE SEQUENCE</scope>
    <source>
        <strain evidence="4">NIES 2893</strain>
    </source>
</reference>
<dbReference type="AlphaFoldDB" id="A0A830HLR6"/>